<accession>A0A1U7LRH3</accession>
<dbReference type="STRING" id="1198029.A0A1U7LRH3"/>
<dbReference type="Proteomes" id="UP000186594">
    <property type="component" value="Unassembled WGS sequence"/>
</dbReference>
<evidence type="ECO:0000313" key="3">
    <source>
        <dbReference type="EMBL" id="OLL25265.1"/>
    </source>
</evidence>
<dbReference type="EMBL" id="LXFE01000464">
    <property type="protein sequence ID" value="OLL25265.1"/>
    <property type="molecule type" value="Genomic_DNA"/>
</dbReference>
<dbReference type="Gene3D" id="1.10.357.150">
    <property type="match status" value="1"/>
</dbReference>
<feature type="region of interest" description="Disordered" evidence="1">
    <location>
        <begin position="509"/>
        <end position="542"/>
    </location>
</feature>
<dbReference type="InterPro" id="IPR046362">
    <property type="entry name" value="Zw10/DSL1_C_sf"/>
</dbReference>
<feature type="non-terminal residue" evidence="3">
    <location>
        <position position="1"/>
    </location>
</feature>
<dbReference type="GO" id="GO:0007094">
    <property type="term" value="P:mitotic spindle assembly checkpoint signaling"/>
    <property type="evidence" value="ECO:0007669"/>
    <property type="project" value="TreeGrafter"/>
</dbReference>
<dbReference type="Pfam" id="PF22766">
    <property type="entry name" value="ZW10_C2"/>
    <property type="match status" value="1"/>
</dbReference>
<gene>
    <name evidence="3" type="ORF">NEOLI_000841</name>
</gene>
<dbReference type="InterPro" id="IPR055148">
    <property type="entry name" value="ZW10_C_2"/>
</dbReference>
<feature type="compositionally biased region" description="Basic and acidic residues" evidence="1">
    <location>
        <begin position="466"/>
        <end position="480"/>
    </location>
</feature>
<dbReference type="GO" id="GO:1990423">
    <property type="term" value="C:RZZ complex"/>
    <property type="evidence" value="ECO:0007669"/>
    <property type="project" value="TreeGrafter"/>
</dbReference>
<dbReference type="OMA" id="REVQYSQ"/>
<dbReference type="AlphaFoldDB" id="A0A1U7LRH3"/>
<evidence type="ECO:0000313" key="4">
    <source>
        <dbReference type="Proteomes" id="UP000186594"/>
    </source>
</evidence>
<feature type="region of interest" description="Disordered" evidence="1">
    <location>
        <begin position="466"/>
        <end position="490"/>
    </location>
</feature>
<dbReference type="PANTHER" id="PTHR12205">
    <property type="entry name" value="CENTROMERE/KINETOCHORE PROTEIN ZW10"/>
    <property type="match status" value="1"/>
</dbReference>
<dbReference type="GO" id="GO:0006888">
    <property type="term" value="P:endoplasmic reticulum to Golgi vesicle-mediated transport"/>
    <property type="evidence" value="ECO:0007669"/>
    <property type="project" value="TreeGrafter"/>
</dbReference>
<proteinExistence type="predicted"/>
<feature type="compositionally biased region" description="Basic and acidic residues" evidence="1">
    <location>
        <begin position="520"/>
        <end position="529"/>
    </location>
</feature>
<feature type="region of interest" description="Disordered" evidence="1">
    <location>
        <begin position="1"/>
        <end position="30"/>
    </location>
</feature>
<dbReference type="PANTHER" id="PTHR12205:SF0">
    <property type="entry name" value="CENTROMERE_KINETOCHORE PROTEIN ZW10 HOMOLOG"/>
    <property type="match status" value="1"/>
</dbReference>
<dbReference type="OrthoDB" id="534815at2759"/>
<evidence type="ECO:0000256" key="1">
    <source>
        <dbReference type="SAM" id="MobiDB-lite"/>
    </source>
</evidence>
<comment type="caution">
    <text evidence="3">The sequence shown here is derived from an EMBL/GenBank/DDBJ whole genome shotgun (WGS) entry which is preliminary data.</text>
</comment>
<keyword evidence="4" id="KW-1185">Reference proteome</keyword>
<sequence>KHDTCSSGNPRLTSHVSEQHVRSDTCSSGNPRLTSETAMAMALADALVAAIASPRTAFDLPDRLLEQDFNDKNTCNAASEALENAIRSTRDKIDRLIETNREIYDDFQQSVLHKYEEYSAIRSETEKLRLACQAHSVPFQFNPPITDQQLENEADAKAIAYTGHLFSLSVNEAIIEKLSTLQCIYHVCEDADTALLSSEFCRSLDLLQRAQLLLSPIQESKKLVVLSASIQDRIHSLKNVLFEKAESVWNTLVKVDSSPDRALILPGFESTVEDAARALETGGKLPKLVKSLYSRLNTLILRPLLSNPDSKMLTVEDSRYILRDNNDPSITIFDSLKIFASFIDSAIPRVASSHLIPLLLSTINSHLIREILPSYIPENLHDLPSANYTLQQVEKFEVYLENLHWTADDDLRSWVGRSGSVWVSKTKQKMLIQARQAMIKGSTGMKKIPYQQSKVLYQVESTNRHESDDWNADWDEKQTSEKQSTIAEDQLDEWGLDFGDDIDEEENIANEDEWSAWNEDDQHHTEEKKKSRNMHSRNLSTASIPDPQVELCTISSLPNSILELVRQVLNHFEELQKERYAESVISIPPVNILNIIPPLLTLYRALAPLTYAAENPMLACNDCMYLASNIRSMNPFEKSKVNFLKEANVLLFLATDWYNNELESLKSQVQKILSKAENFISCTVPTRQEDCESSVQGCIELIRSLTGEWNKVLSKSVTLKSLGFLVEEISSTMIQDIEMLKDISEPESKNLSSFIKKIGELEILFQTGDDSNGTAITAMYSPSWFKFQWLAEILEWTMSEIMSEYRDGNLVDFSNDELISLLRALFAESDLRRKNIEELRRS</sequence>
<protein>
    <submittedName>
        <fullName evidence="3">Centromere/kinetochore protein zw10</fullName>
    </submittedName>
</protein>
<name>A0A1U7LRH3_NEOID</name>
<feature type="domain" description="ZW10 C-terminal helical" evidence="2">
    <location>
        <begin position="694"/>
        <end position="837"/>
    </location>
</feature>
<organism evidence="3 4">
    <name type="scientific">Neolecta irregularis (strain DAH-3)</name>
    <dbReference type="NCBI Taxonomy" id="1198029"/>
    <lineage>
        <taxon>Eukaryota</taxon>
        <taxon>Fungi</taxon>
        <taxon>Dikarya</taxon>
        <taxon>Ascomycota</taxon>
        <taxon>Taphrinomycotina</taxon>
        <taxon>Neolectales</taxon>
        <taxon>Neolectaceae</taxon>
        <taxon>Neolecta</taxon>
    </lineage>
</organism>
<reference evidence="3 4" key="1">
    <citation type="submission" date="2016-04" db="EMBL/GenBank/DDBJ databases">
        <title>Evolutionary innovation and constraint leading to complex multicellularity in the Ascomycota.</title>
        <authorList>
            <person name="Cisse O."/>
            <person name="Nguyen A."/>
            <person name="Hewitt D.A."/>
            <person name="Jedd G."/>
            <person name="Stajich J.E."/>
        </authorList>
    </citation>
    <scope>NUCLEOTIDE SEQUENCE [LARGE SCALE GENOMIC DNA]</scope>
    <source>
        <strain evidence="3 4">DAH-3</strain>
    </source>
</reference>
<feature type="compositionally biased region" description="Polar residues" evidence="1">
    <location>
        <begin position="1"/>
        <end position="16"/>
    </location>
</feature>
<evidence type="ECO:0000259" key="2">
    <source>
        <dbReference type="Pfam" id="PF22766"/>
    </source>
</evidence>
<dbReference type="GO" id="GO:0005737">
    <property type="term" value="C:cytoplasm"/>
    <property type="evidence" value="ECO:0007669"/>
    <property type="project" value="GOC"/>
</dbReference>